<dbReference type="InterPro" id="IPR016796">
    <property type="entry name" value="UCP021774"/>
</dbReference>
<evidence type="ECO:0000313" key="3">
    <source>
        <dbReference type="Proteomes" id="UP000029692"/>
    </source>
</evidence>
<evidence type="ECO:0000313" key="2">
    <source>
        <dbReference type="EMBL" id="KGE73120.1"/>
    </source>
</evidence>
<dbReference type="SUPFAM" id="SSF103247">
    <property type="entry name" value="TT1751-like"/>
    <property type="match status" value="1"/>
</dbReference>
<comment type="caution">
    <text evidence="2">The sequence shown here is derived from an EMBL/GenBank/DDBJ whole genome shotgun (WGS) entry which is preliminary data.</text>
</comment>
<evidence type="ECO:0000259" key="1">
    <source>
        <dbReference type="Pfam" id="PF03625"/>
    </source>
</evidence>
<dbReference type="PIRSF" id="PIRSF021774">
    <property type="entry name" value="UCP021774"/>
    <property type="match status" value="1"/>
</dbReference>
<dbReference type="Gene3D" id="3.30.310.70">
    <property type="entry name" value="TT1751-like domain"/>
    <property type="match status" value="1"/>
</dbReference>
<dbReference type="PANTHER" id="PTHR38342">
    <property type="entry name" value="SLR5037 PROTEIN"/>
    <property type="match status" value="1"/>
</dbReference>
<protein>
    <recommendedName>
        <fullName evidence="1">DUF302 domain-containing protein</fullName>
    </recommendedName>
</protein>
<accession>A0A098QYY8</accession>
<reference evidence="2 3" key="1">
    <citation type="submission" date="2014-05" db="EMBL/GenBank/DDBJ databases">
        <title>De novo Genome Sequence of Spirocheata sp.</title>
        <authorList>
            <person name="Shivani Y."/>
            <person name="Subhash Y."/>
            <person name="Tushar L."/>
            <person name="Sasikala C."/>
            <person name="Ramana C.V."/>
        </authorList>
    </citation>
    <scope>NUCLEOTIDE SEQUENCE [LARGE SCALE GENOMIC DNA]</scope>
    <source>
        <strain evidence="2 3">JC230</strain>
    </source>
</reference>
<dbReference type="AlphaFoldDB" id="A0A098QYY8"/>
<dbReference type="Proteomes" id="UP000029692">
    <property type="component" value="Unassembled WGS sequence"/>
</dbReference>
<name>A0A098QYY8_9SPIO</name>
<feature type="domain" description="DUF302" evidence="1">
    <location>
        <begin position="35"/>
        <end position="98"/>
    </location>
</feature>
<keyword evidence="3" id="KW-1185">Reference proteome</keyword>
<dbReference type="InterPro" id="IPR035923">
    <property type="entry name" value="TT1751-like_sf"/>
</dbReference>
<dbReference type="EMBL" id="JNUP01000046">
    <property type="protein sequence ID" value="KGE73120.1"/>
    <property type="molecule type" value="Genomic_DNA"/>
</dbReference>
<dbReference type="InterPro" id="IPR005180">
    <property type="entry name" value="DUF302"/>
</dbReference>
<organism evidence="2 3">
    <name type="scientific">Spirochaeta lutea</name>
    <dbReference type="NCBI Taxonomy" id="1480694"/>
    <lineage>
        <taxon>Bacteria</taxon>
        <taxon>Pseudomonadati</taxon>
        <taxon>Spirochaetota</taxon>
        <taxon>Spirochaetia</taxon>
        <taxon>Spirochaetales</taxon>
        <taxon>Spirochaetaceae</taxon>
        <taxon>Spirochaeta</taxon>
    </lineage>
</organism>
<dbReference type="OrthoDB" id="9791067at2"/>
<gene>
    <name evidence="2" type="ORF">DC28_05350</name>
</gene>
<dbReference type="Pfam" id="PF03625">
    <property type="entry name" value="DUF302"/>
    <property type="match status" value="1"/>
</dbReference>
<proteinExistence type="predicted"/>
<dbReference type="CDD" id="cd14797">
    <property type="entry name" value="DUF302"/>
    <property type="match status" value="1"/>
</dbReference>
<dbReference type="PANTHER" id="PTHR38342:SF1">
    <property type="entry name" value="SLR5037 PROTEIN"/>
    <property type="match status" value="1"/>
</dbReference>
<sequence length="129" mass="14435">MAYYISTTLNRPFDESIEEVTRALQAEGFGVLSDIDVKATMKKKLDIDYHNYRILGACNPPYAHRALEAEHMIGTLLPCNVIVQEREAGYIEIAAVDPVSSMGAVNNESIIPIAEEIRQKLERVIQSLK</sequence>
<dbReference type="RefSeq" id="WP_037546613.1">
    <property type="nucleotide sequence ID" value="NZ_JNUP01000046.1"/>
</dbReference>
<dbReference type="eggNOG" id="COG3439">
    <property type="taxonomic scope" value="Bacteria"/>
</dbReference>